<keyword evidence="4" id="KW-1185">Reference proteome</keyword>
<protein>
    <recommendedName>
        <fullName evidence="5">AA1-like domain-containing protein</fullName>
    </recommendedName>
</protein>
<accession>A0A1L7T8E5</accession>
<dbReference type="VEuPathDB" id="FungiDB:FMAN_07329"/>
<dbReference type="RefSeq" id="XP_041681551.1">
    <property type="nucleotide sequence ID" value="XM_041830937.1"/>
</dbReference>
<feature type="region of interest" description="Disordered" evidence="1">
    <location>
        <begin position="261"/>
        <end position="280"/>
    </location>
</feature>
<feature type="chain" id="PRO_5012318192" description="AA1-like domain-containing protein" evidence="2">
    <location>
        <begin position="23"/>
        <end position="305"/>
    </location>
</feature>
<evidence type="ECO:0008006" key="5">
    <source>
        <dbReference type="Google" id="ProtNLM"/>
    </source>
</evidence>
<comment type="caution">
    <text evidence="3">The sequence shown here is derived from an EMBL/GenBank/DDBJ whole genome shotgun (WGS) entry which is preliminary data.</text>
</comment>
<dbReference type="Proteomes" id="UP000184255">
    <property type="component" value="Unassembled WGS sequence"/>
</dbReference>
<dbReference type="AlphaFoldDB" id="A0A1L7T8E5"/>
<feature type="signal peptide" evidence="2">
    <location>
        <begin position="1"/>
        <end position="22"/>
    </location>
</feature>
<feature type="compositionally biased region" description="Low complexity" evidence="1">
    <location>
        <begin position="225"/>
        <end position="241"/>
    </location>
</feature>
<keyword evidence="2" id="KW-0732">Signal</keyword>
<evidence type="ECO:0000313" key="4">
    <source>
        <dbReference type="Proteomes" id="UP000184255"/>
    </source>
</evidence>
<name>A0A1L7T8E5_FUSMA</name>
<reference evidence="4" key="1">
    <citation type="journal article" date="2016" name="Genome Biol. Evol.">
        <title>Comparative 'omics' of the Fusarium fujikuroi species complex highlights differences in genetic potential and metabolite synthesis.</title>
        <authorList>
            <person name="Niehaus E.-M."/>
            <person name="Muensterkoetter M."/>
            <person name="Proctor R.H."/>
            <person name="Brown D.W."/>
            <person name="Sharon A."/>
            <person name="Idan Y."/>
            <person name="Oren-Young L."/>
            <person name="Sieber C.M."/>
            <person name="Novak O."/>
            <person name="Pencik A."/>
            <person name="Tarkowska D."/>
            <person name="Hromadova K."/>
            <person name="Freeman S."/>
            <person name="Maymon M."/>
            <person name="Elazar M."/>
            <person name="Youssef S.A."/>
            <person name="El-Shabrawy E.S.M."/>
            <person name="Shalaby A.B.A."/>
            <person name="Houterman P."/>
            <person name="Brock N.L."/>
            <person name="Burkhardt I."/>
            <person name="Tsavkelova E.A."/>
            <person name="Dickschat J.S."/>
            <person name="Galuszka P."/>
            <person name="Gueldener U."/>
            <person name="Tudzynski B."/>
        </authorList>
    </citation>
    <scope>NUCLEOTIDE SEQUENCE [LARGE SCALE GENOMIC DNA]</scope>
    <source>
        <strain evidence="4">MRC7560</strain>
    </source>
</reference>
<organism evidence="3 4">
    <name type="scientific">Fusarium mangiferae</name>
    <name type="common">Mango malformation disease fungus</name>
    <dbReference type="NCBI Taxonomy" id="192010"/>
    <lineage>
        <taxon>Eukaryota</taxon>
        <taxon>Fungi</taxon>
        <taxon>Dikarya</taxon>
        <taxon>Ascomycota</taxon>
        <taxon>Pezizomycotina</taxon>
        <taxon>Sordariomycetes</taxon>
        <taxon>Hypocreomycetidae</taxon>
        <taxon>Hypocreales</taxon>
        <taxon>Nectriaceae</taxon>
        <taxon>Fusarium</taxon>
        <taxon>Fusarium fujikuroi species complex</taxon>
    </lineage>
</organism>
<gene>
    <name evidence="3" type="ORF">FMAN_07329</name>
</gene>
<evidence type="ECO:0000256" key="1">
    <source>
        <dbReference type="SAM" id="MobiDB-lite"/>
    </source>
</evidence>
<evidence type="ECO:0000256" key="2">
    <source>
        <dbReference type="SAM" id="SignalP"/>
    </source>
</evidence>
<feature type="region of interest" description="Disordered" evidence="1">
    <location>
        <begin position="219"/>
        <end position="241"/>
    </location>
</feature>
<evidence type="ECO:0000313" key="3">
    <source>
        <dbReference type="EMBL" id="CVK92433.1"/>
    </source>
</evidence>
<sequence>MNMNYVKFLSLFYLTTCGAALGNILEFCTVEPALSVEAGSDLSMKLQNSFGAECSAELEFSDGTPSMKWYFKAVECADAQLARFSVPFGVPNGDAYITWQCDGDNPMSCNRIVISKGKGDLVLPTTPRLITETARCISPTTFLTHVVTHDKEKPTGVFLDTGVLNPIISDVPSTPASKNLDLETTASVKVTVSTPATPRLPRTKPTSYKPLIGTGETRARLSTDTSTPTTPTTPINTPVITSTTTNTASITVPVLIPIGDPTTTSFNTNEHTRKEQPTNKPSYVTVTSIISTCPMPMPGSTKQQG</sequence>
<proteinExistence type="predicted"/>
<dbReference type="EMBL" id="FCQH01000005">
    <property type="protein sequence ID" value="CVK92433.1"/>
    <property type="molecule type" value="Genomic_DNA"/>
</dbReference>
<dbReference type="GeneID" id="65086590"/>